<dbReference type="EMBL" id="ML976000">
    <property type="protein sequence ID" value="KAF1947127.1"/>
    <property type="molecule type" value="Genomic_DNA"/>
</dbReference>
<proteinExistence type="predicted"/>
<protein>
    <submittedName>
        <fullName evidence="2">Uncharacterized protein</fullName>
    </submittedName>
</protein>
<feature type="region of interest" description="Disordered" evidence="1">
    <location>
        <begin position="423"/>
        <end position="449"/>
    </location>
</feature>
<dbReference type="AlphaFoldDB" id="A0A6A5TE01"/>
<gene>
    <name evidence="2" type="ORF">EJ02DRAFT_430317</name>
</gene>
<feature type="compositionally biased region" description="Basic and acidic residues" evidence="1">
    <location>
        <begin position="165"/>
        <end position="177"/>
    </location>
</feature>
<sequence length="449" mass="50105">MDGTPSEGHAAHAQLHQRILNRAATFAEGAQLSTPGRFRRRSSLVSNFSDTRHSFQSSTDNLLRPSGKNDMDRHTPPDGSTHWNTLPVVVAIMPAIIGLTVENGAVHATDFFILLLAGWFLHWSVRIPWEWYHEAQQRRYECGEGDNAHHDDIIHEEYEDDVGSLDERPESVVEESRPPTADGPKAVTNMESDAVEELKRAELFAFAGCFFGPLLGALLMHTIRGQLMRVEGIVSDANLTIFLLSAEILPVNRLIKMRTERIVHLQRVVRLAPRDDMRPADAQQISQRLADLEARLDGPVAANNNNEVDVMKLSAEVRQTTQLQLDALNRAVRRYEKRHMAQSIQIEARFRELEVRLKDALALAAAAARTGQQPGIVVTSLSWIASVISCCLQIAWDIAMYPLRTAAMGIGVVKSMFVNDERQARRRGKGPLNGHSGISTPRMQSRSGR</sequence>
<reference evidence="2" key="1">
    <citation type="journal article" date="2020" name="Stud. Mycol.">
        <title>101 Dothideomycetes genomes: a test case for predicting lifestyles and emergence of pathogens.</title>
        <authorList>
            <person name="Haridas S."/>
            <person name="Albert R."/>
            <person name="Binder M."/>
            <person name="Bloem J."/>
            <person name="Labutti K."/>
            <person name="Salamov A."/>
            <person name="Andreopoulos B."/>
            <person name="Baker S."/>
            <person name="Barry K."/>
            <person name="Bills G."/>
            <person name="Bluhm B."/>
            <person name="Cannon C."/>
            <person name="Castanera R."/>
            <person name="Culley D."/>
            <person name="Daum C."/>
            <person name="Ezra D."/>
            <person name="Gonzalez J."/>
            <person name="Henrissat B."/>
            <person name="Kuo A."/>
            <person name="Liang C."/>
            <person name="Lipzen A."/>
            <person name="Lutzoni F."/>
            <person name="Magnuson J."/>
            <person name="Mondo S."/>
            <person name="Nolan M."/>
            <person name="Ohm R."/>
            <person name="Pangilinan J."/>
            <person name="Park H.-J."/>
            <person name="Ramirez L."/>
            <person name="Alfaro M."/>
            <person name="Sun H."/>
            <person name="Tritt A."/>
            <person name="Yoshinaga Y."/>
            <person name="Zwiers L.-H."/>
            <person name="Turgeon B."/>
            <person name="Goodwin S."/>
            <person name="Spatafora J."/>
            <person name="Crous P."/>
            <person name="Grigoriev I."/>
        </authorList>
    </citation>
    <scope>NUCLEOTIDE SEQUENCE</scope>
    <source>
        <strain evidence="2">CBS 161.51</strain>
    </source>
</reference>
<evidence type="ECO:0000313" key="2">
    <source>
        <dbReference type="EMBL" id="KAF1947127.1"/>
    </source>
</evidence>
<feature type="compositionally biased region" description="Basic and acidic residues" evidence="1">
    <location>
        <begin position="67"/>
        <end position="76"/>
    </location>
</feature>
<dbReference type="Proteomes" id="UP000800038">
    <property type="component" value="Unassembled WGS sequence"/>
</dbReference>
<dbReference type="PANTHER" id="PTHR42032">
    <property type="entry name" value="YALI0E30679P"/>
    <property type="match status" value="1"/>
</dbReference>
<keyword evidence="3" id="KW-1185">Reference proteome</keyword>
<feature type="compositionally biased region" description="Polar residues" evidence="1">
    <location>
        <begin position="50"/>
        <end position="61"/>
    </location>
</feature>
<feature type="compositionally biased region" description="Polar residues" evidence="1">
    <location>
        <begin position="436"/>
        <end position="449"/>
    </location>
</feature>
<dbReference type="PANTHER" id="PTHR42032:SF1">
    <property type="entry name" value="YALI0E30679P"/>
    <property type="match status" value="1"/>
</dbReference>
<dbReference type="OrthoDB" id="5422510at2759"/>
<accession>A0A6A5TE01</accession>
<evidence type="ECO:0000313" key="3">
    <source>
        <dbReference type="Proteomes" id="UP000800038"/>
    </source>
</evidence>
<organism evidence="2 3">
    <name type="scientific">Clathrospora elynae</name>
    <dbReference type="NCBI Taxonomy" id="706981"/>
    <lineage>
        <taxon>Eukaryota</taxon>
        <taxon>Fungi</taxon>
        <taxon>Dikarya</taxon>
        <taxon>Ascomycota</taxon>
        <taxon>Pezizomycotina</taxon>
        <taxon>Dothideomycetes</taxon>
        <taxon>Pleosporomycetidae</taxon>
        <taxon>Pleosporales</taxon>
        <taxon>Diademaceae</taxon>
        <taxon>Clathrospora</taxon>
    </lineage>
</organism>
<name>A0A6A5TE01_9PLEO</name>
<feature type="region of interest" description="Disordered" evidence="1">
    <location>
        <begin position="160"/>
        <end position="187"/>
    </location>
</feature>
<feature type="region of interest" description="Disordered" evidence="1">
    <location>
        <begin position="50"/>
        <end position="80"/>
    </location>
</feature>
<evidence type="ECO:0000256" key="1">
    <source>
        <dbReference type="SAM" id="MobiDB-lite"/>
    </source>
</evidence>